<reference evidence="2" key="1">
    <citation type="submission" date="2023-07" db="EMBL/GenBank/DDBJ databases">
        <title>Whole genome shotgun sequence of Streptomyces nojiriensis NBRC 13794.</title>
        <authorList>
            <person name="Komaki H."/>
            <person name="Tamura T."/>
        </authorList>
    </citation>
    <scope>NUCLEOTIDE SEQUENCE [LARGE SCALE GENOMIC DNA]</scope>
    <source>
        <strain evidence="2">NBRC 13794</strain>
    </source>
</reference>
<protein>
    <submittedName>
        <fullName evidence="1">Uncharacterized protein</fullName>
    </submittedName>
</protein>
<evidence type="ECO:0000313" key="1">
    <source>
        <dbReference type="EMBL" id="GHI67301.1"/>
    </source>
</evidence>
<proteinExistence type="predicted"/>
<comment type="caution">
    <text evidence="1">The sequence shown here is derived from an EMBL/GenBank/DDBJ whole genome shotgun (WGS) entry which is preliminary data.</text>
</comment>
<name>A0ABQ3SGQ5_9ACTN</name>
<dbReference type="EMBL" id="BNEC01000003">
    <property type="protein sequence ID" value="GHI67301.1"/>
    <property type="molecule type" value="Genomic_DNA"/>
</dbReference>
<dbReference type="RefSeq" id="WP_189740973.1">
    <property type="nucleotide sequence ID" value="NZ_BMRL01000009.1"/>
</dbReference>
<accession>A0ABQ3SGQ5</accession>
<dbReference type="Proteomes" id="UP000613974">
    <property type="component" value="Unassembled WGS sequence"/>
</dbReference>
<evidence type="ECO:0000313" key="2">
    <source>
        <dbReference type="Proteomes" id="UP000613974"/>
    </source>
</evidence>
<organism evidence="1 2">
    <name type="scientific">Streptomyces nojiriensis</name>
    <dbReference type="NCBI Taxonomy" id="66374"/>
    <lineage>
        <taxon>Bacteria</taxon>
        <taxon>Bacillati</taxon>
        <taxon>Actinomycetota</taxon>
        <taxon>Actinomycetes</taxon>
        <taxon>Kitasatosporales</taxon>
        <taxon>Streptomycetaceae</taxon>
        <taxon>Streptomyces</taxon>
    </lineage>
</organism>
<keyword evidence="2" id="KW-1185">Reference proteome</keyword>
<sequence>MLVLVGLLVLLVIRLALSLDLEDGKPSVPLTAQDVTGTWQGDRGGRLEVLADGRARLTELSGWPCTPGPQRAVLTGEGTWILARHSDEDPGIQILIKFTVDGTPAVQACDNWLVLHGTGKGGVSGDGGDVWASFLSHGSGNKELFRRTPTG</sequence>
<gene>
    <name evidence="1" type="ORF">Snoj_12190</name>
</gene>